<proteinExistence type="predicted"/>
<keyword evidence="2" id="KW-1185">Reference proteome</keyword>
<reference evidence="1" key="1">
    <citation type="journal article" date="2016" name="Insect Biochem. Mol. Biol.">
        <title>Multifaceted biological insights from a draft genome sequence of the tobacco hornworm moth, Manduca sexta.</title>
        <authorList>
            <person name="Kanost M.R."/>
            <person name="Arrese E.L."/>
            <person name="Cao X."/>
            <person name="Chen Y.R."/>
            <person name="Chellapilla S."/>
            <person name="Goldsmith M.R."/>
            <person name="Grosse-Wilde E."/>
            <person name="Heckel D.G."/>
            <person name="Herndon N."/>
            <person name="Jiang H."/>
            <person name="Papanicolaou A."/>
            <person name="Qu J."/>
            <person name="Soulages J.L."/>
            <person name="Vogel H."/>
            <person name="Walters J."/>
            <person name="Waterhouse R.M."/>
            <person name="Ahn S.J."/>
            <person name="Almeida F.C."/>
            <person name="An C."/>
            <person name="Aqrawi P."/>
            <person name="Bretschneider A."/>
            <person name="Bryant W.B."/>
            <person name="Bucks S."/>
            <person name="Chao H."/>
            <person name="Chevignon G."/>
            <person name="Christen J.M."/>
            <person name="Clarke D.F."/>
            <person name="Dittmer N.T."/>
            <person name="Ferguson L.C.F."/>
            <person name="Garavelou S."/>
            <person name="Gordon K.H.J."/>
            <person name="Gunaratna R.T."/>
            <person name="Han Y."/>
            <person name="Hauser F."/>
            <person name="He Y."/>
            <person name="Heidel-Fischer H."/>
            <person name="Hirsh A."/>
            <person name="Hu Y."/>
            <person name="Jiang H."/>
            <person name="Kalra D."/>
            <person name="Klinner C."/>
            <person name="Konig C."/>
            <person name="Kovar C."/>
            <person name="Kroll A.R."/>
            <person name="Kuwar S.S."/>
            <person name="Lee S.L."/>
            <person name="Lehman R."/>
            <person name="Li K."/>
            <person name="Li Z."/>
            <person name="Liang H."/>
            <person name="Lovelace S."/>
            <person name="Lu Z."/>
            <person name="Mansfield J.H."/>
            <person name="McCulloch K.J."/>
            <person name="Mathew T."/>
            <person name="Morton B."/>
            <person name="Muzny D.M."/>
            <person name="Neunemann D."/>
            <person name="Ongeri F."/>
            <person name="Pauchet Y."/>
            <person name="Pu L.L."/>
            <person name="Pyrousis I."/>
            <person name="Rao X.J."/>
            <person name="Redding A."/>
            <person name="Roesel C."/>
            <person name="Sanchez-Gracia A."/>
            <person name="Schaack S."/>
            <person name="Shukla A."/>
            <person name="Tetreau G."/>
            <person name="Wang Y."/>
            <person name="Xiong G.H."/>
            <person name="Traut W."/>
            <person name="Walsh T.K."/>
            <person name="Worley K.C."/>
            <person name="Wu D."/>
            <person name="Wu W."/>
            <person name="Wu Y.Q."/>
            <person name="Zhang X."/>
            <person name="Zou Z."/>
            <person name="Zucker H."/>
            <person name="Briscoe A.D."/>
            <person name="Burmester T."/>
            <person name="Clem R.J."/>
            <person name="Feyereisen R."/>
            <person name="Grimmelikhuijzen C.J.P."/>
            <person name="Hamodrakas S.J."/>
            <person name="Hansson B.S."/>
            <person name="Huguet E."/>
            <person name="Jermiin L.S."/>
            <person name="Lan Q."/>
            <person name="Lehman H.K."/>
            <person name="Lorenzen M."/>
            <person name="Merzendorfer H."/>
            <person name="Michalopoulos I."/>
            <person name="Morton D.B."/>
            <person name="Muthukrishnan S."/>
            <person name="Oakeshott J.G."/>
            <person name="Palmer W."/>
            <person name="Park Y."/>
            <person name="Passarelli A.L."/>
            <person name="Rozas J."/>
            <person name="Schwartz L.M."/>
            <person name="Smith W."/>
            <person name="Southgate A."/>
            <person name="Vilcinskas A."/>
            <person name="Vogt R."/>
            <person name="Wang P."/>
            <person name="Werren J."/>
            <person name="Yu X.Q."/>
            <person name="Zhou J.J."/>
            <person name="Brown S.J."/>
            <person name="Scherer S.E."/>
            <person name="Richards S."/>
            <person name="Blissard G.W."/>
        </authorList>
    </citation>
    <scope>NUCLEOTIDE SEQUENCE</scope>
</reference>
<dbReference type="EMBL" id="JH668622">
    <property type="protein sequence ID" value="KAG6459421.1"/>
    <property type="molecule type" value="Genomic_DNA"/>
</dbReference>
<evidence type="ECO:0000313" key="1">
    <source>
        <dbReference type="EMBL" id="KAG6459421.1"/>
    </source>
</evidence>
<accession>A0A921ZKI8</accession>
<reference evidence="1" key="2">
    <citation type="submission" date="2020-12" db="EMBL/GenBank/DDBJ databases">
        <authorList>
            <person name="Kanost M."/>
        </authorList>
    </citation>
    <scope>NUCLEOTIDE SEQUENCE</scope>
</reference>
<sequence length="164" mass="19105">MQNITLIKPDDIIHNNVVFERQRSPYYHLVSTPPADMFKKESTVPKITILDPAEEPNNNSVNLYPPSEYSKEFYNKSAEETKLNTYVKNDIWAKAGKKAKEVEKRKQQAAQLCSDWGLKEHNEHLNLVRLPCHRHVIFEECIVCEVVKKHCCDLKMYVAFPKSM</sequence>
<organism evidence="1 2">
    <name type="scientific">Manduca sexta</name>
    <name type="common">Tobacco hawkmoth</name>
    <name type="synonym">Tobacco hornworm</name>
    <dbReference type="NCBI Taxonomy" id="7130"/>
    <lineage>
        <taxon>Eukaryota</taxon>
        <taxon>Metazoa</taxon>
        <taxon>Ecdysozoa</taxon>
        <taxon>Arthropoda</taxon>
        <taxon>Hexapoda</taxon>
        <taxon>Insecta</taxon>
        <taxon>Pterygota</taxon>
        <taxon>Neoptera</taxon>
        <taxon>Endopterygota</taxon>
        <taxon>Lepidoptera</taxon>
        <taxon>Glossata</taxon>
        <taxon>Ditrysia</taxon>
        <taxon>Bombycoidea</taxon>
        <taxon>Sphingidae</taxon>
        <taxon>Sphinginae</taxon>
        <taxon>Sphingini</taxon>
        <taxon>Manduca</taxon>
    </lineage>
</organism>
<dbReference type="AlphaFoldDB" id="A0A921ZKI8"/>
<protein>
    <submittedName>
        <fullName evidence="1">Uncharacterized protein</fullName>
    </submittedName>
</protein>
<comment type="caution">
    <text evidence="1">The sequence shown here is derived from an EMBL/GenBank/DDBJ whole genome shotgun (WGS) entry which is preliminary data.</text>
</comment>
<gene>
    <name evidence="1" type="ORF">O3G_MSEX011375</name>
</gene>
<evidence type="ECO:0000313" key="2">
    <source>
        <dbReference type="Proteomes" id="UP000791440"/>
    </source>
</evidence>
<name>A0A921ZKI8_MANSE</name>
<dbReference type="Proteomes" id="UP000791440">
    <property type="component" value="Unassembled WGS sequence"/>
</dbReference>